<feature type="compositionally biased region" description="Basic and acidic residues" evidence="4">
    <location>
        <begin position="1"/>
        <end position="13"/>
    </location>
</feature>
<feature type="site" description="Cleavage; by autolysis" evidence="3">
    <location>
        <begin position="476"/>
        <end position="477"/>
    </location>
</feature>
<dbReference type="Pfam" id="PF00560">
    <property type="entry name" value="LRR_1"/>
    <property type="match status" value="1"/>
</dbReference>
<keyword evidence="1" id="KW-0433">Leucine-rich repeat</keyword>
<feature type="region of interest" description="Disordered" evidence="4">
    <location>
        <begin position="1"/>
        <end position="84"/>
    </location>
</feature>
<dbReference type="InterPro" id="IPR019502">
    <property type="entry name" value="Peptidase_S68_pidd"/>
</dbReference>
<dbReference type="FunFam" id="3.80.10.10:FF:001086">
    <property type="entry name" value="P53-induced death domain protein 1"/>
    <property type="match status" value="1"/>
</dbReference>
<dbReference type="AlphaFoldDB" id="A0A9Q1CWP2"/>
<dbReference type="InterPro" id="IPR000488">
    <property type="entry name" value="Death_dom"/>
</dbReference>
<dbReference type="Pfam" id="PF23598">
    <property type="entry name" value="LRR_14"/>
    <property type="match status" value="1"/>
</dbReference>
<dbReference type="Gene3D" id="2.60.220.30">
    <property type="match status" value="2"/>
</dbReference>
<dbReference type="PROSITE" id="PS50017">
    <property type="entry name" value="DEATH_DOMAIN"/>
    <property type="match status" value="1"/>
</dbReference>
<dbReference type="InterPro" id="IPR000906">
    <property type="entry name" value="ZU5_dom"/>
</dbReference>
<dbReference type="SMART" id="SM00364">
    <property type="entry name" value="LRR_BAC"/>
    <property type="match status" value="5"/>
</dbReference>
<dbReference type="Pfam" id="PF10461">
    <property type="entry name" value="Peptidase_S68"/>
    <property type="match status" value="1"/>
</dbReference>
<dbReference type="SUPFAM" id="SSF52058">
    <property type="entry name" value="L domain-like"/>
    <property type="match status" value="1"/>
</dbReference>
<sequence length="924" mass="103411">MKRMEKARERSATDEAGLGEESVRRKDLDNLPGELERRRPSDRETRSQRSGEEQMDLRRAREEQINTGTKRREIKGEEKELSGWEEGRAKEAVEKDDARLTLDVYRDGAAALPALWAAAPGRLGRVRYLRLGSEDLQGLQEALTILPLLTQLHSLAIRGHCLQDGLGDPLPGLLSSLPPSLCSLSSLTHLDLSFNRLTSLPPCLLSLPLLSSLLLSHNLLSSLPSSVGELRSLSFLSLLGNQLQTVPPSLGHLGALCTLDLSHNQLQRLPPELGLLESLQSLELSHNCLRELPHTLGSLLSLRELSIHSNDIRSVPPCLKDLPHLIRLDVRNNPLGRPPTPSPTPPPYLSFFVSESGCNVFLPGGAELQFPRGAVASKMMLTWTVKRPDRKWVWLEEHDFLLSWPLELLPHGTAFLEPVLVCVPYRRFRRGEVVVRRFDGQCWSTLPTMTRRGSQRHSARPGGRPARLACCSVKQFSWFVAVSRLVRDSCSVSPEGALLVSRVDSGIKLTFPSGSTLQNRTVMLQVLQVDVSEVQKLTGDPQASVSPLLCVSQSPSMPFLRPVTVQVPLPPGLTGHTVDMSCLYLLHGDQAAQTWTDVTPQSSLQITHLYAIFTVTHFSWYWLWYTTKRSVCGVVRKVYHRLRQFRVQFLVLQRKADPMQVLLQCLPTSKVDSCLQSLSPLYEGPQPSDLCELMEGEQFFAGFESGININSDRPDCTEGRLCFVFYSNLKNHKEVYICPSQHTQEAVRGQVSFYRGEMPRDIPPEVAQKRKGHDSQWLATLPLRLPGALSNKGEGEELQYPPLNLGDPESGYLTEANLLAISLQIGEDWRSIGINLGITYQELDRIQYRHRDNLGGMVLEMLFHWARRRGGAGPGAVPELQQAMVESRRQDLADEIEDIVSLGRRKYRESLRRVGLDTPTVSAE</sequence>
<evidence type="ECO:0000256" key="4">
    <source>
        <dbReference type="SAM" id="MobiDB-lite"/>
    </source>
</evidence>
<dbReference type="EMBL" id="JAFJMO010000017">
    <property type="protein sequence ID" value="KAJ8251992.1"/>
    <property type="molecule type" value="Genomic_DNA"/>
</dbReference>
<dbReference type="PANTHER" id="PTHR48051:SF39">
    <property type="entry name" value="P53-INDUCED DEATH DOMAIN PROTEIN 1"/>
    <property type="match status" value="1"/>
</dbReference>
<comment type="caution">
    <text evidence="7">The sequence shown here is derived from an EMBL/GenBank/DDBJ whole genome shotgun (WGS) entry which is preliminary data.</text>
</comment>
<dbReference type="InterPro" id="IPR032675">
    <property type="entry name" value="LRR_dom_sf"/>
</dbReference>
<feature type="compositionally biased region" description="Basic and acidic residues" evidence="4">
    <location>
        <begin position="21"/>
        <end position="84"/>
    </location>
</feature>
<feature type="site" description="Cleavage; by autolysis" evidence="3">
    <location>
        <begin position="618"/>
        <end position="619"/>
    </location>
</feature>
<dbReference type="FunFam" id="2.60.220.30:FF:000011">
    <property type="entry name" value="P53-induced death domain protein 1"/>
    <property type="match status" value="1"/>
</dbReference>
<dbReference type="SUPFAM" id="SSF47986">
    <property type="entry name" value="DEATH domain"/>
    <property type="match status" value="1"/>
</dbReference>
<feature type="domain" description="ZU5" evidence="6">
    <location>
        <begin position="486"/>
        <end position="627"/>
    </location>
</feature>
<evidence type="ECO:0000256" key="2">
    <source>
        <dbReference type="ARBA" id="ARBA00022737"/>
    </source>
</evidence>
<dbReference type="PROSITE" id="PS51450">
    <property type="entry name" value="LRR"/>
    <property type="match status" value="3"/>
</dbReference>
<organism evidence="7 8">
    <name type="scientific">Conger conger</name>
    <name type="common">Conger eel</name>
    <name type="synonym">Muraena conger</name>
    <dbReference type="NCBI Taxonomy" id="82655"/>
    <lineage>
        <taxon>Eukaryota</taxon>
        <taxon>Metazoa</taxon>
        <taxon>Chordata</taxon>
        <taxon>Craniata</taxon>
        <taxon>Vertebrata</taxon>
        <taxon>Euteleostomi</taxon>
        <taxon>Actinopterygii</taxon>
        <taxon>Neopterygii</taxon>
        <taxon>Teleostei</taxon>
        <taxon>Anguilliformes</taxon>
        <taxon>Congridae</taxon>
        <taxon>Conger</taxon>
    </lineage>
</organism>
<keyword evidence="2" id="KW-0677">Repeat</keyword>
<dbReference type="GO" id="GO:0006915">
    <property type="term" value="P:apoptotic process"/>
    <property type="evidence" value="ECO:0007669"/>
    <property type="project" value="InterPro"/>
</dbReference>
<dbReference type="InterPro" id="IPR050216">
    <property type="entry name" value="LRR_domain-containing"/>
</dbReference>
<dbReference type="Proteomes" id="UP001152803">
    <property type="component" value="Unassembled WGS sequence"/>
</dbReference>
<evidence type="ECO:0000313" key="8">
    <source>
        <dbReference type="Proteomes" id="UP001152803"/>
    </source>
</evidence>
<dbReference type="PROSITE" id="PS51145">
    <property type="entry name" value="ZU5"/>
    <property type="match status" value="1"/>
</dbReference>
<dbReference type="SMART" id="SM00369">
    <property type="entry name" value="LRR_TYP"/>
    <property type="match status" value="6"/>
</dbReference>
<proteinExistence type="predicted"/>
<dbReference type="Gene3D" id="1.10.533.10">
    <property type="entry name" value="Death Domain, Fas"/>
    <property type="match status" value="1"/>
</dbReference>
<dbReference type="InterPro" id="IPR011029">
    <property type="entry name" value="DEATH-like_dom_sf"/>
</dbReference>
<reference evidence="7" key="1">
    <citation type="journal article" date="2023" name="Science">
        <title>Genome structures resolve the early diversification of teleost fishes.</title>
        <authorList>
            <person name="Parey E."/>
            <person name="Louis A."/>
            <person name="Montfort J."/>
            <person name="Bouchez O."/>
            <person name="Roques C."/>
            <person name="Iampietro C."/>
            <person name="Lluch J."/>
            <person name="Castinel A."/>
            <person name="Donnadieu C."/>
            <person name="Desvignes T."/>
            <person name="Floi Bucao C."/>
            <person name="Jouanno E."/>
            <person name="Wen M."/>
            <person name="Mejri S."/>
            <person name="Dirks R."/>
            <person name="Jansen H."/>
            <person name="Henkel C."/>
            <person name="Chen W.J."/>
            <person name="Zahm M."/>
            <person name="Cabau C."/>
            <person name="Klopp C."/>
            <person name="Thompson A.W."/>
            <person name="Robinson-Rechavi M."/>
            <person name="Braasch I."/>
            <person name="Lecointre G."/>
            <person name="Bobe J."/>
            <person name="Postlethwait J.H."/>
            <person name="Berthelot C."/>
            <person name="Roest Crollius H."/>
            <person name="Guiguen Y."/>
        </authorList>
    </citation>
    <scope>NUCLEOTIDE SEQUENCE</scope>
    <source>
        <strain evidence="7">Concon-B</strain>
    </source>
</reference>
<dbReference type="OrthoDB" id="676979at2759"/>
<feature type="domain" description="Death" evidence="5">
    <location>
        <begin position="814"/>
        <end position="900"/>
    </location>
</feature>
<dbReference type="InterPro" id="IPR003591">
    <property type="entry name" value="Leu-rich_rpt_typical-subtyp"/>
</dbReference>
<dbReference type="GO" id="GO:0005737">
    <property type="term" value="C:cytoplasm"/>
    <property type="evidence" value="ECO:0007669"/>
    <property type="project" value="TreeGrafter"/>
</dbReference>
<evidence type="ECO:0000256" key="1">
    <source>
        <dbReference type="ARBA" id="ARBA00022614"/>
    </source>
</evidence>
<dbReference type="PANTHER" id="PTHR48051">
    <property type="match status" value="1"/>
</dbReference>
<evidence type="ECO:0000313" key="7">
    <source>
        <dbReference type="EMBL" id="KAJ8251992.1"/>
    </source>
</evidence>
<dbReference type="Gene3D" id="3.80.10.10">
    <property type="entry name" value="Ribonuclease Inhibitor"/>
    <property type="match status" value="2"/>
</dbReference>
<dbReference type="InterPro" id="IPR055414">
    <property type="entry name" value="LRR_R13L4/SHOC2-like"/>
</dbReference>
<gene>
    <name evidence="7" type="ORF">COCON_G00213040</name>
</gene>
<dbReference type="Pfam" id="PF00531">
    <property type="entry name" value="Death"/>
    <property type="match status" value="1"/>
</dbReference>
<evidence type="ECO:0000256" key="3">
    <source>
        <dbReference type="PIRSR" id="PIRSR619502-2"/>
    </source>
</evidence>
<evidence type="ECO:0008006" key="9">
    <source>
        <dbReference type="Google" id="ProtNLM"/>
    </source>
</evidence>
<evidence type="ECO:0000259" key="6">
    <source>
        <dbReference type="PROSITE" id="PS51145"/>
    </source>
</evidence>
<dbReference type="PRINTS" id="PR00019">
    <property type="entry name" value="LEURICHRPT"/>
</dbReference>
<dbReference type="InterPro" id="IPR001611">
    <property type="entry name" value="Leu-rich_rpt"/>
</dbReference>
<evidence type="ECO:0000259" key="5">
    <source>
        <dbReference type="PROSITE" id="PS50017"/>
    </source>
</evidence>
<accession>A0A9Q1CWP2</accession>
<dbReference type="GO" id="GO:0006974">
    <property type="term" value="P:DNA damage response"/>
    <property type="evidence" value="ECO:0007669"/>
    <property type="project" value="InterPro"/>
</dbReference>
<name>A0A9Q1CWP2_CONCO</name>
<dbReference type="FunFam" id="1.10.533.10:FF:000088">
    <property type="entry name" value="P53-induced death domain protein 1"/>
    <property type="match status" value="1"/>
</dbReference>
<keyword evidence="8" id="KW-1185">Reference proteome</keyword>
<protein>
    <recommendedName>
        <fullName evidence="9">P53-induced death domain-containing protein 1</fullName>
    </recommendedName>
</protein>
<dbReference type="GO" id="GO:0007165">
    <property type="term" value="P:signal transduction"/>
    <property type="evidence" value="ECO:0007669"/>
    <property type="project" value="InterPro"/>
</dbReference>
<dbReference type="Pfam" id="PF00791">
    <property type="entry name" value="ZU5"/>
    <property type="match status" value="1"/>
</dbReference>